<dbReference type="AlphaFoldDB" id="A0A1M5TD17"/>
<evidence type="ECO:0000313" key="2">
    <source>
        <dbReference type="EMBL" id="SHH48608.1"/>
    </source>
</evidence>
<dbReference type="OrthoDB" id="2381664at2"/>
<feature type="chain" id="PRO_5012386844" evidence="1">
    <location>
        <begin position="30"/>
        <end position="166"/>
    </location>
</feature>
<dbReference type="STRING" id="1123350.SAMN02744040_02121"/>
<dbReference type="Proteomes" id="UP000242520">
    <property type="component" value="Unassembled WGS sequence"/>
</dbReference>
<gene>
    <name evidence="2" type="ORF">SAMN02744040_02121</name>
</gene>
<dbReference type="RefSeq" id="WP_072726237.1">
    <property type="nucleotide sequence ID" value="NZ_FQXH01000031.1"/>
</dbReference>
<accession>A0A1M5TD17</accession>
<name>A0A1M5TD17_9FIRM</name>
<keyword evidence="3" id="KW-1185">Reference proteome</keyword>
<dbReference type="EMBL" id="FQXH01000031">
    <property type="protein sequence ID" value="SHH48608.1"/>
    <property type="molecule type" value="Genomic_DNA"/>
</dbReference>
<sequence length="166" mass="18162">MKKSILKNKALIAVVVSSIVLTTTYIAKASDFEPGSKDDPIITKSYLDDQISKIKEYLDDKLRLFKEDKEFAETINGNSSSLEIVEIKKGQKIILHEGSQIILRAGKASIIDSEQGGIADLTKGVDLVKGQLVPKNHLLMVPRSDGRGVEGLTDSIFMVIGAYDIN</sequence>
<evidence type="ECO:0000256" key="1">
    <source>
        <dbReference type="SAM" id="SignalP"/>
    </source>
</evidence>
<keyword evidence="1" id="KW-0732">Signal</keyword>
<feature type="signal peptide" evidence="1">
    <location>
        <begin position="1"/>
        <end position="29"/>
    </location>
</feature>
<evidence type="ECO:0000313" key="3">
    <source>
        <dbReference type="Proteomes" id="UP000242520"/>
    </source>
</evidence>
<organism evidence="2 3">
    <name type="scientific">Tepidibacter thalassicus DSM 15285</name>
    <dbReference type="NCBI Taxonomy" id="1123350"/>
    <lineage>
        <taxon>Bacteria</taxon>
        <taxon>Bacillati</taxon>
        <taxon>Bacillota</taxon>
        <taxon>Clostridia</taxon>
        <taxon>Peptostreptococcales</taxon>
        <taxon>Peptostreptococcaceae</taxon>
        <taxon>Tepidibacter</taxon>
    </lineage>
</organism>
<reference evidence="3" key="1">
    <citation type="submission" date="2016-11" db="EMBL/GenBank/DDBJ databases">
        <authorList>
            <person name="Varghese N."/>
            <person name="Submissions S."/>
        </authorList>
    </citation>
    <scope>NUCLEOTIDE SEQUENCE [LARGE SCALE GENOMIC DNA]</scope>
    <source>
        <strain evidence="3">DSM 15285</strain>
    </source>
</reference>
<proteinExistence type="predicted"/>
<protein>
    <submittedName>
        <fullName evidence="2">Uncharacterized protein</fullName>
    </submittedName>
</protein>